<organism evidence="1 2">
    <name type="scientific">Phytophthora fragariae</name>
    <dbReference type="NCBI Taxonomy" id="53985"/>
    <lineage>
        <taxon>Eukaryota</taxon>
        <taxon>Sar</taxon>
        <taxon>Stramenopiles</taxon>
        <taxon>Oomycota</taxon>
        <taxon>Peronosporomycetes</taxon>
        <taxon>Peronosporales</taxon>
        <taxon>Peronosporaceae</taxon>
        <taxon>Phytophthora</taxon>
    </lineage>
</organism>
<name>A0A6G0RZ23_9STRA</name>
<dbReference type="Proteomes" id="UP000486351">
    <property type="component" value="Unassembled WGS sequence"/>
</dbReference>
<evidence type="ECO:0000313" key="2">
    <source>
        <dbReference type="Proteomes" id="UP000486351"/>
    </source>
</evidence>
<comment type="caution">
    <text evidence="1">The sequence shown here is derived from an EMBL/GenBank/DDBJ whole genome shotgun (WGS) entry which is preliminary data.</text>
</comment>
<reference evidence="1 2" key="1">
    <citation type="submission" date="2018-09" db="EMBL/GenBank/DDBJ databases">
        <title>Genomic investigation of the strawberry pathogen Phytophthora fragariae indicates pathogenicity is determined by transcriptional variation in three key races.</title>
        <authorList>
            <person name="Adams T.M."/>
            <person name="Armitage A.D."/>
            <person name="Sobczyk M.K."/>
            <person name="Bates H.J."/>
            <person name="Dunwell J.M."/>
            <person name="Nellist C.F."/>
            <person name="Harrison R.J."/>
        </authorList>
    </citation>
    <scope>NUCLEOTIDE SEQUENCE [LARGE SCALE GENOMIC DNA]</scope>
    <source>
        <strain evidence="1 2">NOV-77</strain>
    </source>
</reference>
<protein>
    <submittedName>
        <fullName evidence="1">Uncharacterized protein</fullName>
    </submittedName>
</protein>
<sequence>MSGGYRLDSDGDVEMSFPQPVYEFITAPKLKSWTKLCVLRGLARKRYEVKIAERCAVTGEIPERISASVKSCFDVDILAVIAR</sequence>
<proteinExistence type="predicted"/>
<accession>A0A6G0RZ23</accession>
<dbReference type="EMBL" id="QXFY01000406">
    <property type="protein sequence ID" value="KAE9345294.1"/>
    <property type="molecule type" value="Genomic_DNA"/>
</dbReference>
<evidence type="ECO:0000313" key="1">
    <source>
        <dbReference type="EMBL" id="KAE9345294.1"/>
    </source>
</evidence>
<dbReference type="AlphaFoldDB" id="A0A6G0RZ23"/>
<gene>
    <name evidence="1" type="ORF">PF008_g8817</name>
</gene>